<dbReference type="EMBL" id="JBHTBH010000009">
    <property type="protein sequence ID" value="MFC7329953.1"/>
    <property type="molecule type" value="Genomic_DNA"/>
</dbReference>
<evidence type="ECO:0000313" key="2">
    <source>
        <dbReference type="Proteomes" id="UP001596540"/>
    </source>
</evidence>
<dbReference type="InterPro" id="IPR029060">
    <property type="entry name" value="PIN-like_dom_sf"/>
</dbReference>
<reference evidence="2" key="1">
    <citation type="journal article" date="2019" name="Int. J. Syst. Evol. Microbiol.">
        <title>The Global Catalogue of Microorganisms (GCM) 10K type strain sequencing project: providing services to taxonomists for standard genome sequencing and annotation.</title>
        <authorList>
            <consortium name="The Broad Institute Genomics Platform"/>
            <consortium name="The Broad Institute Genome Sequencing Center for Infectious Disease"/>
            <person name="Wu L."/>
            <person name="Ma J."/>
        </authorList>
    </citation>
    <scope>NUCLEOTIDE SEQUENCE [LARGE SCALE GENOMIC DNA]</scope>
    <source>
        <strain evidence="2">CGMCC 4.7382</strain>
    </source>
</reference>
<keyword evidence="2" id="KW-1185">Reference proteome</keyword>
<evidence type="ECO:0000313" key="1">
    <source>
        <dbReference type="EMBL" id="MFC7329953.1"/>
    </source>
</evidence>
<dbReference type="SUPFAM" id="SSF88723">
    <property type="entry name" value="PIN domain-like"/>
    <property type="match status" value="1"/>
</dbReference>
<protein>
    <recommendedName>
        <fullName evidence="3">PIN domain-containing protein</fullName>
    </recommendedName>
</protein>
<comment type="caution">
    <text evidence="1">The sequence shown here is derived from an EMBL/GenBank/DDBJ whole genome shotgun (WGS) entry which is preliminary data.</text>
</comment>
<organism evidence="1 2">
    <name type="scientific">Marinactinospora rubrisoli</name>
    <dbReference type="NCBI Taxonomy" id="2715399"/>
    <lineage>
        <taxon>Bacteria</taxon>
        <taxon>Bacillati</taxon>
        <taxon>Actinomycetota</taxon>
        <taxon>Actinomycetes</taxon>
        <taxon>Streptosporangiales</taxon>
        <taxon>Nocardiopsidaceae</taxon>
        <taxon>Marinactinospora</taxon>
    </lineage>
</organism>
<gene>
    <name evidence="1" type="ORF">ACFQRF_19655</name>
</gene>
<dbReference type="Gene3D" id="3.40.50.1010">
    <property type="entry name" value="5'-nuclease"/>
    <property type="match status" value="1"/>
</dbReference>
<proteinExistence type="predicted"/>
<dbReference type="Proteomes" id="UP001596540">
    <property type="component" value="Unassembled WGS sequence"/>
</dbReference>
<evidence type="ECO:0008006" key="3">
    <source>
        <dbReference type="Google" id="ProtNLM"/>
    </source>
</evidence>
<name>A0ABW2KKN8_9ACTN</name>
<sequence length="78" mass="8489">MAGSRAYSTQLLLVPPPITKQETLPFWGRVRRLHANLSAHDARYIALAEALGVPLITGDAHIRRSGTAKCGVEVYAHP</sequence>
<accession>A0ABW2KKN8</accession>